<evidence type="ECO:0000256" key="1">
    <source>
        <dbReference type="ARBA" id="ARBA00009013"/>
    </source>
</evidence>
<protein>
    <recommendedName>
        <fullName evidence="2">Anti-sigma factor antagonist</fullName>
    </recommendedName>
</protein>
<sequence length="105" mass="11869">MSNEKSTAWEAHGDERTARARIVGDIDFTNSQEVRDWLRDFCGKTQGELLLDLKDLAYVDSSGLAVLIETRKLLKSKQRTIRIESVSPQVQKLFSLTQIGDLFGI</sequence>
<keyword evidence="5" id="KW-1185">Reference proteome</keyword>
<dbReference type="EMBL" id="BLTE01000016">
    <property type="protein sequence ID" value="GFK95359.1"/>
    <property type="molecule type" value="Genomic_DNA"/>
</dbReference>
<evidence type="ECO:0000256" key="2">
    <source>
        <dbReference type="RuleBase" id="RU003749"/>
    </source>
</evidence>
<feature type="domain" description="STAS" evidence="3">
    <location>
        <begin position="21"/>
        <end position="105"/>
    </location>
</feature>
<dbReference type="PANTHER" id="PTHR33495:SF2">
    <property type="entry name" value="ANTI-SIGMA FACTOR ANTAGONIST TM_1081-RELATED"/>
    <property type="match status" value="1"/>
</dbReference>
<dbReference type="GO" id="GO:0043856">
    <property type="term" value="F:anti-sigma factor antagonist activity"/>
    <property type="evidence" value="ECO:0007669"/>
    <property type="project" value="InterPro"/>
</dbReference>
<dbReference type="AlphaFoldDB" id="A0A6V8LZB5"/>
<reference evidence="4 5" key="1">
    <citation type="submission" date="2020-04" db="EMBL/GenBank/DDBJ databases">
        <authorList>
            <consortium name="Desulfovibrio sp. FSS-1 genome sequencing consortium"/>
            <person name="Shimoshige H."/>
            <person name="Kobayashi H."/>
            <person name="Maekawa T."/>
        </authorList>
    </citation>
    <scope>NUCLEOTIDE SEQUENCE [LARGE SCALE GENOMIC DNA]</scope>
    <source>
        <strain evidence="4 5">SIID29052-01</strain>
    </source>
</reference>
<evidence type="ECO:0000313" key="4">
    <source>
        <dbReference type="EMBL" id="GFK95359.1"/>
    </source>
</evidence>
<dbReference type="RefSeq" id="WP_173086297.1">
    <property type="nucleotide sequence ID" value="NZ_BLTE01000016.1"/>
</dbReference>
<accession>A0A6V8LZB5</accession>
<dbReference type="InterPro" id="IPR003658">
    <property type="entry name" value="Anti-sigma_ant"/>
</dbReference>
<dbReference type="SUPFAM" id="SSF52091">
    <property type="entry name" value="SpoIIaa-like"/>
    <property type="match status" value="1"/>
</dbReference>
<dbReference type="PROSITE" id="PS50801">
    <property type="entry name" value="STAS"/>
    <property type="match status" value="1"/>
</dbReference>
<dbReference type="NCBIfam" id="TIGR00377">
    <property type="entry name" value="ant_ant_sig"/>
    <property type="match status" value="1"/>
</dbReference>
<evidence type="ECO:0000259" key="3">
    <source>
        <dbReference type="PROSITE" id="PS50801"/>
    </source>
</evidence>
<dbReference type="PANTHER" id="PTHR33495">
    <property type="entry name" value="ANTI-SIGMA FACTOR ANTAGONIST TM_1081-RELATED-RELATED"/>
    <property type="match status" value="1"/>
</dbReference>
<dbReference type="CDD" id="cd07043">
    <property type="entry name" value="STAS_anti-anti-sigma_factors"/>
    <property type="match status" value="1"/>
</dbReference>
<proteinExistence type="inferred from homology"/>
<reference evidence="4 5" key="2">
    <citation type="submission" date="2020-05" db="EMBL/GenBank/DDBJ databases">
        <title>Draft genome sequence of Desulfovibrio sp. strainFSS-1.</title>
        <authorList>
            <person name="Shimoshige H."/>
            <person name="Kobayashi H."/>
            <person name="Maekawa T."/>
        </authorList>
    </citation>
    <scope>NUCLEOTIDE SEQUENCE [LARGE SCALE GENOMIC DNA]</scope>
    <source>
        <strain evidence="4 5">SIID29052-01</strain>
    </source>
</reference>
<name>A0A6V8LZB5_9BACT</name>
<organism evidence="4 5">
    <name type="scientific">Fundidesulfovibrio magnetotacticus</name>
    <dbReference type="NCBI Taxonomy" id="2730080"/>
    <lineage>
        <taxon>Bacteria</taxon>
        <taxon>Pseudomonadati</taxon>
        <taxon>Thermodesulfobacteriota</taxon>
        <taxon>Desulfovibrionia</taxon>
        <taxon>Desulfovibrionales</taxon>
        <taxon>Desulfovibrionaceae</taxon>
        <taxon>Fundidesulfovibrio</taxon>
    </lineage>
</organism>
<evidence type="ECO:0000313" key="5">
    <source>
        <dbReference type="Proteomes" id="UP000494245"/>
    </source>
</evidence>
<dbReference type="Pfam" id="PF01740">
    <property type="entry name" value="STAS"/>
    <property type="match status" value="1"/>
</dbReference>
<comment type="similarity">
    <text evidence="1 2">Belongs to the anti-sigma-factor antagonist family.</text>
</comment>
<gene>
    <name evidence="4" type="ORF">NNJEOMEG_03221</name>
</gene>
<dbReference type="Proteomes" id="UP000494245">
    <property type="component" value="Unassembled WGS sequence"/>
</dbReference>
<dbReference type="Gene3D" id="3.30.750.24">
    <property type="entry name" value="STAS domain"/>
    <property type="match status" value="1"/>
</dbReference>
<dbReference type="InterPro" id="IPR036513">
    <property type="entry name" value="STAS_dom_sf"/>
</dbReference>
<comment type="caution">
    <text evidence="4">The sequence shown here is derived from an EMBL/GenBank/DDBJ whole genome shotgun (WGS) entry which is preliminary data.</text>
</comment>
<dbReference type="InterPro" id="IPR002645">
    <property type="entry name" value="STAS_dom"/>
</dbReference>